<dbReference type="EMBL" id="JAJNEC010000005">
    <property type="protein sequence ID" value="MCD2424414.1"/>
    <property type="molecule type" value="Genomic_DNA"/>
</dbReference>
<gene>
    <name evidence="2" type="primary">traN</name>
    <name evidence="2" type="ORF">LQ567_16660</name>
</gene>
<feature type="signal peptide" evidence="1">
    <location>
        <begin position="1"/>
        <end position="22"/>
    </location>
</feature>
<protein>
    <submittedName>
        <fullName evidence="2">Conjugative transposon protein TraN</fullName>
    </submittedName>
</protein>
<evidence type="ECO:0000313" key="3">
    <source>
        <dbReference type="Proteomes" id="UP001199816"/>
    </source>
</evidence>
<dbReference type="RefSeq" id="WP_231006228.1">
    <property type="nucleotide sequence ID" value="NZ_JAJNEC010000005.1"/>
</dbReference>
<accession>A0ABS8PUC9</accession>
<organism evidence="2 3">
    <name type="scientific">Niabella pedocola</name>
    <dbReference type="NCBI Taxonomy" id="1752077"/>
    <lineage>
        <taxon>Bacteria</taxon>
        <taxon>Pseudomonadati</taxon>
        <taxon>Bacteroidota</taxon>
        <taxon>Chitinophagia</taxon>
        <taxon>Chitinophagales</taxon>
        <taxon>Chitinophagaceae</taxon>
        <taxon>Niabella</taxon>
    </lineage>
</organism>
<reference evidence="2 3" key="1">
    <citation type="submission" date="2021-11" db="EMBL/GenBank/DDBJ databases">
        <title>Genomic of Niabella pedocola.</title>
        <authorList>
            <person name="Wu T."/>
        </authorList>
    </citation>
    <scope>NUCLEOTIDE SEQUENCE [LARGE SCALE GENOMIC DNA]</scope>
    <source>
        <strain evidence="2 3">JCM 31011</strain>
    </source>
</reference>
<comment type="caution">
    <text evidence="2">The sequence shown here is derived from an EMBL/GenBank/DDBJ whole genome shotgun (WGS) entry which is preliminary data.</text>
</comment>
<proteinExistence type="predicted"/>
<dbReference type="InterPro" id="IPR022298">
    <property type="entry name" value="Conjug_transposon_TraN"/>
</dbReference>
<sequence>MLHYFKKSLLLFICLPALFSLRAQEQAGSFSPIASVELSITNSETSVLIFPHPIKSVDRGSRDILTKTVKDVSNVLKVKAATENFQPTNLHVFTGDGKVYAFALKYNPTPSNLTLDLSKSQTYQANTTPVRFTADRSNDAVIDQSLETIAELKPLRSGPRSAKKGNAQLTMRGAYLRKGVLFFQFTLTNKAGIPYHIDFIRAYIRDKKKTRRASVTEQEVQPLFTKVTNDATAVPSQPVTIVLAFDQFTIADGKYLAIEAFEKNGDRVLSCKLKGAHLLKVKKLEPAVASSSFPD</sequence>
<keyword evidence="3" id="KW-1185">Reference proteome</keyword>
<name>A0ABS8PUC9_9BACT</name>
<evidence type="ECO:0000313" key="2">
    <source>
        <dbReference type="EMBL" id="MCD2424414.1"/>
    </source>
</evidence>
<dbReference type="NCBIfam" id="TIGR03780">
    <property type="entry name" value="Bac_Flav_CT_N"/>
    <property type="match status" value="1"/>
</dbReference>
<feature type="chain" id="PRO_5046152328" evidence="1">
    <location>
        <begin position="23"/>
        <end position="295"/>
    </location>
</feature>
<dbReference type="Pfam" id="PF13595">
    <property type="entry name" value="DUF4138"/>
    <property type="match status" value="1"/>
</dbReference>
<dbReference type="Proteomes" id="UP001199816">
    <property type="component" value="Unassembled WGS sequence"/>
</dbReference>
<evidence type="ECO:0000256" key="1">
    <source>
        <dbReference type="SAM" id="SignalP"/>
    </source>
</evidence>
<keyword evidence="1" id="KW-0732">Signal</keyword>